<accession>A0ACC0E9L2</accession>
<dbReference type="Proteomes" id="UP001060170">
    <property type="component" value="Chromosome 8"/>
</dbReference>
<organism evidence="1 2">
    <name type="scientific">Puccinia striiformis f. sp. tritici</name>
    <dbReference type="NCBI Taxonomy" id="168172"/>
    <lineage>
        <taxon>Eukaryota</taxon>
        <taxon>Fungi</taxon>
        <taxon>Dikarya</taxon>
        <taxon>Basidiomycota</taxon>
        <taxon>Pucciniomycotina</taxon>
        <taxon>Pucciniomycetes</taxon>
        <taxon>Pucciniales</taxon>
        <taxon>Pucciniaceae</taxon>
        <taxon>Puccinia</taxon>
    </lineage>
</organism>
<gene>
    <name evidence="1" type="ORF">MJO28_007890</name>
</gene>
<reference evidence="2" key="1">
    <citation type="journal article" date="2018" name="BMC Genomics">
        <title>Genomic insights into host adaptation between the wheat stripe rust pathogen (Puccinia striiformis f. sp. tritici) and the barley stripe rust pathogen (Puccinia striiformis f. sp. hordei).</title>
        <authorList>
            <person name="Xia C."/>
            <person name="Wang M."/>
            <person name="Yin C."/>
            <person name="Cornejo O.E."/>
            <person name="Hulbert S.H."/>
            <person name="Chen X."/>
        </authorList>
    </citation>
    <scope>NUCLEOTIDE SEQUENCE [LARGE SCALE GENOMIC DNA]</scope>
    <source>
        <strain evidence="2">93-210</strain>
    </source>
</reference>
<sequence length="155" mass="17419">MITFRSSHPNNFSCFPHTPCWLMESSGKHQINSVSETFYSHTCFCSTSICSQKAPKHLCGISYGTQQNTTIVDNCRQFHSNQPWGNATTTTEAVKQNTQFEACRPTNLYLAALQTNPIHQAFPGKSYQFQSGWTEVTLFTGRLPTPRGTKFITPT</sequence>
<name>A0ACC0E9L2_9BASI</name>
<proteinExistence type="predicted"/>
<evidence type="ECO:0000313" key="2">
    <source>
        <dbReference type="Proteomes" id="UP001060170"/>
    </source>
</evidence>
<reference evidence="2" key="2">
    <citation type="journal article" date="2018" name="Mol. Plant Microbe Interact.">
        <title>Genome sequence resources for the wheat stripe rust pathogen (Puccinia striiformis f. sp. tritici) and the barley stripe rust pathogen (Puccinia striiformis f. sp. hordei).</title>
        <authorList>
            <person name="Xia C."/>
            <person name="Wang M."/>
            <person name="Yin C."/>
            <person name="Cornejo O.E."/>
            <person name="Hulbert S.H."/>
            <person name="Chen X."/>
        </authorList>
    </citation>
    <scope>NUCLEOTIDE SEQUENCE [LARGE SCALE GENOMIC DNA]</scope>
    <source>
        <strain evidence="2">93-210</strain>
    </source>
</reference>
<keyword evidence="2" id="KW-1185">Reference proteome</keyword>
<comment type="caution">
    <text evidence="1">The sequence shown here is derived from an EMBL/GenBank/DDBJ whole genome shotgun (WGS) entry which is preliminary data.</text>
</comment>
<evidence type="ECO:0000313" key="1">
    <source>
        <dbReference type="EMBL" id="KAI7949069.1"/>
    </source>
</evidence>
<reference evidence="1 2" key="3">
    <citation type="journal article" date="2022" name="Microbiol. Spectr.">
        <title>Folding features and dynamics of 3D genome architecture in plant fungal pathogens.</title>
        <authorList>
            <person name="Xia C."/>
        </authorList>
    </citation>
    <scope>NUCLEOTIDE SEQUENCE [LARGE SCALE GENOMIC DNA]</scope>
    <source>
        <strain evidence="1 2">93-210</strain>
    </source>
</reference>
<dbReference type="EMBL" id="CM045872">
    <property type="protein sequence ID" value="KAI7949069.1"/>
    <property type="molecule type" value="Genomic_DNA"/>
</dbReference>
<protein>
    <submittedName>
        <fullName evidence="1">Uncharacterized protein</fullName>
    </submittedName>
</protein>